<keyword evidence="2" id="KW-1185">Reference proteome</keyword>
<organism evidence="1 2">
    <name type="scientific">Fusarium solani subsp. cucurbitae</name>
    <name type="common">Neocosmosporum cucurbitae</name>
    <dbReference type="NCBI Taxonomy" id="2747967"/>
    <lineage>
        <taxon>Eukaryota</taxon>
        <taxon>Fungi</taxon>
        <taxon>Dikarya</taxon>
        <taxon>Ascomycota</taxon>
        <taxon>Pezizomycotina</taxon>
        <taxon>Sordariomycetes</taxon>
        <taxon>Hypocreomycetidae</taxon>
        <taxon>Hypocreales</taxon>
        <taxon>Nectriaceae</taxon>
        <taxon>Fusarium</taxon>
        <taxon>Fusarium solani species complex</taxon>
    </lineage>
</organism>
<name>A0ACD3Z454_FUSSC</name>
<evidence type="ECO:0000313" key="2">
    <source>
        <dbReference type="Proteomes" id="UP000830768"/>
    </source>
</evidence>
<reference evidence="1" key="1">
    <citation type="submission" date="2021-11" db="EMBL/GenBank/DDBJ databases">
        <title>Fusarium solani-melongenae Genome sequencing and assembly.</title>
        <authorList>
            <person name="Xie S."/>
            <person name="Huang L."/>
            <person name="Zhang X."/>
        </authorList>
    </citation>
    <scope>NUCLEOTIDE SEQUENCE</scope>
    <source>
        <strain evidence="1">CRI 24-3</strain>
    </source>
</reference>
<sequence>MNPLDLLLLRKGSQTRLHAESSHAISTKINEMVDHIPENNPKPGQIATGQNVCNVCIEMIRRLSSLPSYTQLPSGMHTIGKLSPNSNCTIHPKLLKGFFPERSRPTCEIDVDNDEPGLCIIFNPNVAYKFHFNLVKQSAGGNNIGHGRVNHPSWIDSAILRQWKDKCCTTHDSKCGQTLASERLPASRAAWLVDTHKCCLVPVRPEYQYVALSYIWGTKRMLMTQRSNLTELRKEHSLSTGPLADQVARTIRDSIELVKLLGERYLWVDALCIVQDDGESKHHQITNMSSIYAAAKLTIISAQAADAWNGLRGLENISKPRSLHLRTVFAGGYRFVERLEYTTGLMPWCRRGWTFQEALFSPRRLIFSDNSVQWSCGTVVWTEDLDYDHKPRLLGSGWGVLGEEVLNTTFPDITGLNQLVETYGTRQFTFPEDTLSAFAGFSTAISNIFLGGFIQGLPIMFLDAALLWKSNPFSQWPEPGSANKIYRKVPSKAQGDCPPTWSWAGWVTAVEYSSWVGASDYIRYSKTMRFYSDGCRTEPLVQWFARDKKESEPKLISYQNEWFNYKQRFLNKGEGDLPPGWTRLENDSSTVTDDKHFRPWKPLEETPTFYYVHEDAPETEFWYPIPIIKLSQTSNDFQWGRYLSCRTQKGLFWREPSGNVLHGEQDSRILDWEHKYPGTPPENFTDDPIPIYLKDQNGLFAGYLTLHAATGFSTMDTENEESQPTEARYACGPCLPDDRQLKSRARSLKNYDSILTRPTRKEEAFQVVAISKGHAFYEYGEDYDFINVLWVEWVDGIAYRKGLGRIFLHVWEKQPLEDIELILG</sequence>
<gene>
    <name evidence="1" type="ORF">LCI18_006825</name>
</gene>
<evidence type="ECO:0000313" key="1">
    <source>
        <dbReference type="EMBL" id="UPK95890.1"/>
    </source>
</evidence>
<dbReference type="EMBL" id="CP090034">
    <property type="protein sequence ID" value="UPK95890.1"/>
    <property type="molecule type" value="Genomic_DNA"/>
</dbReference>
<proteinExistence type="predicted"/>
<dbReference type="Proteomes" id="UP000830768">
    <property type="component" value="Chromosome 5"/>
</dbReference>
<protein>
    <submittedName>
        <fullName evidence="1">Uncharacterized protein</fullName>
    </submittedName>
</protein>
<accession>A0ACD3Z454</accession>